<dbReference type="EMBL" id="JAKNFS010000024">
    <property type="protein sequence ID" value="MCG4766784.1"/>
    <property type="molecule type" value="Genomic_DNA"/>
</dbReference>
<comment type="similarity">
    <text evidence="3">Belongs to the acetyltransferase family. RimJ subfamily.</text>
</comment>
<keyword evidence="2" id="KW-0012">Acyltransferase</keyword>
<dbReference type="SUPFAM" id="SSF55729">
    <property type="entry name" value="Acyl-CoA N-acyltransferases (Nat)"/>
    <property type="match status" value="1"/>
</dbReference>
<dbReference type="GO" id="GO:0005737">
    <property type="term" value="C:cytoplasm"/>
    <property type="evidence" value="ECO:0007669"/>
    <property type="project" value="TreeGrafter"/>
</dbReference>
<dbReference type="PANTHER" id="PTHR43792:SF8">
    <property type="entry name" value="[RIBOSOMAL PROTEIN US5]-ALANINE N-ACETYLTRANSFERASE"/>
    <property type="match status" value="1"/>
</dbReference>
<gene>
    <name evidence="5" type="ORF">ERS852406_00256</name>
    <name evidence="6" type="ORF">L0N21_14910</name>
</gene>
<dbReference type="InterPro" id="IPR000182">
    <property type="entry name" value="GNAT_dom"/>
</dbReference>
<evidence type="ECO:0000313" key="7">
    <source>
        <dbReference type="Proteomes" id="UP000095706"/>
    </source>
</evidence>
<evidence type="ECO:0000259" key="4">
    <source>
        <dbReference type="PROSITE" id="PS51186"/>
    </source>
</evidence>
<dbReference type="PANTHER" id="PTHR43792">
    <property type="entry name" value="GNAT FAMILY, PUTATIVE (AFU_ORTHOLOGUE AFUA_3G00765)-RELATED-RELATED"/>
    <property type="match status" value="1"/>
</dbReference>
<organism evidence="5 7">
    <name type="scientific">Fusicatenibacter saccharivorans</name>
    <dbReference type="NCBI Taxonomy" id="1150298"/>
    <lineage>
        <taxon>Bacteria</taxon>
        <taxon>Bacillati</taxon>
        <taxon>Bacillota</taxon>
        <taxon>Clostridia</taxon>
        <taxon>Lachnospirales</taxon>
        <taxon>Lachnospiraceae</taxon>
        <taxon>Fusicatenibacter</taxon>
    </lineage>
</organism>
<feature type="domain" description="N-acetyltransferase" evidence="4">
    <location>
        <begin position="37"/>
        <end position="204"/>
    </location>
</feature>
<dbReference type="Pfam" id="PF13302">
    <property type="entry name" value="Acetyltransf_3"/>
    <property type="match status" value="1"/>
</dbReference>
<name>A0A173X680_9FIRM</name>
<reference evidence="5 7" key="1">
    <citation type="submission" date="2015-09" db="EMBL/GenBank/DDBJ databases">
        <authorList>
            <consortium name="Pathogen Informatics"/>
        </authorList>
    </citation>
    <scope>NUCLEOTIDE SEQUENCE [LARGE SCALE GENOMIC DNA]</scope>
    <source>
        <strain evidence="5 7">2789STDY5608849</strain>
    </source>
</reference>
<protein>
    <submittedName>
        <fullName evidence="6">GNAT family N-acetyltransferase</fullName>
    </submittedName>
</protein>
<dbReference type="EMBL" id="CYYV01000001">
    <property type="protein sequence ID" value="CUN46377.1"/>
    <property type="molecule type" value="Genomic_DNA"/>
</dbReference>
<keyword evidence="1" id="KW-0808">Transferase</keyword>
<dbReference type="PROSITE" id="PS51186">
    <property type="entry name" value="GNAT"/>
    <property type="match status" value="1"/>
</dbReference>
<evidence type="ECO:0000256" key="1">
    <source>
        <dbReference type="ARBA" id="ARBA00022679"/>
    </source>
</evidence>
<reference evidence="6" key="2">
    <citation type="submission" date="2022-01" db="EMBL/GenBank/DDBJ databases">
        <title>Collection of gut derived symbiotic bacterial strains cultured from healthy donors.</title>
        <authorList>
            <person name="Lin H."/>
            <person name="Kohout C."/>
            <person name="Waligurski E."/>
            <person name="Pamer E.G."/>
        </authorList>
    </citation>
    <scope>NUCLEOTIDE SEQUENCE</scope>
    <source>
        <strain evidence="6">DFI.5.49</strain>
    </source>
</reference>
<evidence type="ECO:0000313" key="5">
    <source>
        <dbReference type="EMBL" id="CUN46377.1"/>
    </source>
</evidence>
<dbReference type="InterPro" id="IPR051531">
    <property type="entry name" value="N-acetyltransferase"/>
</dbReference>
<dbReference type="RefSeq" id="WP_226906398.1">
    <property type="nucleotide sequence ID" value="NZ_CAXSRP010000010.1"/>
</dbReference>
<dbReference type="Gene3D" id="3.40.630.30">
    <property type="match status" value="1"/>
</dbReference>
<dbReference type="GO" id="GO:0008999">
    <property type="term" value="F:protein-N-terminal-alanine acetyltransferase activity"/>
    <property type="evidence" value="ECO:0007669"/>
    <property type="project" value="TreeGrafter"/>
</dbReference>
<proteinExistence type="inferred from homology"/>
<dbReference type="InterPro" id="IPR016181">
    <property type="entry name" value="Acyl_CoA_acyltransferase"/>
</dbReference>
<dbReference type="AlphaFoldDB" id="A0A173X680"/>
<accession>A0A173X680</accession>
<dbReference type="Proteomes" id="UP000095706">
    <property type="component" value="Unassembled WGS sequence"/>
</dbReference>
<sequence>METKIEIGIWRIRRYEERKNMNADFRIDGKVIETKRLILRSFKQTDLEDFYEYASVEGVGEMAGWKHHENIAESQSIMNSFISEDKVFAICLKKNNKVIGTVGIEKYGLEDALTEFKDYYGRELGYVLSKDYWGKGLMPEAVNAVKDYLFGELDYDFLICGYYDFNEQSKRVQTKCGFKPYRSLVMTTQMETKEQGTLMLLLNSKKNIKLVFSHPETLISENW</sequence>
<evidence type="ECO:0000313" key="6">
    <source>
        <dbReference type="EMBL" id="MCG4766784.1"/>
    </source>
</evidence>
<evidence type="ECO:0000256" key="2">
    <source>
        <dbReference type="ARBA" id="ARBA00023315"/>
    </source>
</evidence>
<evidence type="ECO:0000256" key="3">
    <source>
        <dbReference type="ARBA" id="ARBA00038502"/>
    </source>
</evidence>
<dbReference type="Proteomes" id="UP001199915">
    <property type="component" value="Unassembled WGS sequence"/>
</dbReference>